<dbReference type="PANTHER" id="PTHR47514">
    <property type="entry name" value="TRANSKETOLASE N-TERMINAL SECTION-RELATED"/>
    <property type="match status" value="1"/>
</dbReference>
<keyword evidence="5" id="KW-0808">Transferase</keyword>
<comment type="cofactor">
    <cofactor evidence="1">
        <name>thiamine diphosphate</name>
        <dbReference type="ChEBI" id="CHEBI:58937"/>
    </cofactor>
</comment>
<evidence type="ECO:0000313" key="6">
    <source>
        <dbReference type="Proteomes" id="UP000059074"/>
    </source>
</evidence>
<dbReference type="InterPro" id="IPR005474">
    <property type="entry name" value="Transketolase_N"/>
</dbReference>
<dbReference type="CDD" id="cd02012">
    <property type="entry name" value="TPP_TK"/>
    <property type="match status" value="1"/>
</dbReference>
<evidence type="ECO:0000256" key="1">
    <source>
        <dbReference type="ARBA" id="ARBA00001964"/>
    </source>
</evidence>
<evidence type="ECO:0000313" key="5">
    <source>
        <dbReference type="EMBL" id="KWT65153.1"/>
    </source>
</evidence>
<comment type="caution">
    <text evidence="5">The sequence shown here is derived from an EMBL/GenBank/DDBJ whole genome shotgun (WGS) entry which is preliminary data.</text>
</comment>
<dbReference type="EMBL" id="LMTR01000082">
    <property type="protein sequence ID" value="KWT65153.1"/>
    <property type="molecule type" value="Genomic_DNA"/>
</dbReference>
<dbReference type="InterPro" id="IPR029061">
    <property type="entry name" value="THDP-binding"/>
</dbReference>
<dbReference type="OrthoDB" id="8732661at2"/>
<accession>A0A109BAG4</accession>
<dbReference type="Proteomes" id="UP000059074">
    <property type="component" value="Unassembled WGS sequence"/>
</dbReference>
<dbReference type="Pfam" id="PF00456">
    <property type="entry name" value="Transketolase_N"/>
    <property type="match status" value="1"/>
</dbReference>
<dbReference type="PATRIC" id="fig|121290.4.peg.502"/>
<protein>
    <submittedName>
        <fullName evidence="5">Transketolase, N-terminal section</fullName>
        <ecNumber evidence="5">2.2.1.1</ecNumber>
    </submittedName>
</protein>
<evidence type="ECO:0000256" key="2">
    <source>
        <dbReference type="ARBA" id="ARBA00007131"/>
    </source>
</evidence>
<feature type="domain" description="Transketolase N-terminal" evidence="4">
    <location>
        <begin position="5"/>
        <end position="266"/>
    </location>
</feature>
<dbReference type="GO" id="GO:0004802">
    <property type="term" value="F:transketolase activity"/>
    <property type="evidence" value="ECO:0007669"/>
    <property type="project" value="UniProtKB-EC"/>
</dbReference>
<dbReference type="SUPFAM" id="SSF52518">
    <property type="entry name" value="Thiamin diphosphate-binding fold (THDP-binding)"/>
    <property type="match status" value="1"/>
</dbReference>
<keyword evidence="6" id="KW-1185">Reference proteome</keyword>
<dbReference type="EC" id="2.2.1.1" evidence="5"/>
<sequence length="269" mass="29575">MDTRQFAQRIRLRALELCYRKRTSHIGGAFSVADVLAVLYNDVLNIAPETVDCPSRDRLFYSKGHACTALYAALDLRGFFPDVDLLQEFTANGSYFTSHINHKLRGIELSTGSLGHALGVACGSALAGKRRREAYSVYTVVSDGELDEGSNWEAILFAAHHRLDNLTMVVDFNKIQSFGSVAEVMALEPLAEKLRAFNWHVSEIDGHSIPEIDAAMRGPGRLGDGKPHCVIADTIKGKGVSFMENQLSWHYQSPGEDDYAAARAELEAG</sequence>
<dbReference type="PANTHER" id="PTHR47514:SF1">
    <property type="entry name" value="TRANSKETOLASE N-TERMINAL SECTION-RELATED"/>
    <property type="match status" value="1"/>
</dbReference>
<dbReference type="Gene3D" id="3.40.50.970">
    <property type="match status" value="1"/>
</dbReference>
<evidence type="ECO:0000259" key="4">
    <source>
        <dbReference type="Pfam" id="PF00456"/>
    </source>
</evidence>
<proteinExistence type="inferred from homology"/>
<dbReference type="AlphaFoldDB" id="A0A109BAG4"/>
<organism evidence="5 6">
    <name type="scientific">Hyphomicrobium sulfonivorans</name>
    <dbReference type="NCBI Taxonomy" id="121290"/>
    <lineage>
        <taxon>Bacteria</taxon>
        <taxon>Pseudomonadati</taxon>
        <taxon>Pseudomonadota</taxon>
        <taxon>Alphaproteobacteria</taxon>
        <taxon>Hyphomicrobiales</taxon>
        <taxon>Hyphomicrobiaceae</taxon>
        <taxon>Hyphomicrobium</taxon>
    </lineage>
</organism>
<keyword evidence="3" id="KW-0786">Thiamine pyrophosphate</keyword>
<name>A0A109BAG4_HYPSL</name>
<gene>
    <name evidence="5" type="ORF">APY04_2902</name>
</gene>
<comment type="similarity">
    <text evidence="2">Belongs to the transketolase family.</text>
</comment>
<evidence type="ECO:0000256" key="3">
    <source>
        <dbReference type="ARBA" id="ARBA00023052"/>
    </source>
</evidence>
<reference evidence="5 6" key="1">
    <citation type="submission" date="2015-10" db="EMBL/GenBank/DDBJ databases">
        <title>Transcriptomic analysis of a linuron degrading triple-species bacterial consortium.</title>
        <authorList>
            <person name="Albers P."/>
        </authorList>
    </citation>
    <scope>NUCLEOTIDE SEQUENCE [LARGE SCALE GENOMIC DNA]</scope>
    <source>
        <strain evidence="5 6">WDL6</strain>
    </source>
</reference>
<dbReference type="RefSeq" id="WP_068463681.1">
    <property type="nucleotide sequence ID" value="NZ_LMTR01000082.1"/>
</dbReference>
<dbReference type="STRING" id="121290.APY04_2902"/>